<dbReference type="InterPro" id="IPR044206">
    <property type="entry name" value="EGC1/2"/>
</dbReference>
<evidence type="ECO:0000313" key="3">
    <source>
        <dbReference type="EMBL" id="KAK8937137.1"/>
    </source>
</evidence>
<dbReference type="GO" id="GO:0009627">
    <property type="term" value="P:systemic acquired resistance"/>
    <property type="evidence" value="ECO:0007669"/>
    <property type="project" value="InterPro"/>
</dbReference>
<sequence>MKKGDAGLIVLMVAACCYLSHNVAAAGHVPTTAVFSVPPYPAPSCSGVDGGNMFVELDQTRWSDSYCGKKLRVFCMGAADPDVTQACNPSSSHSVDVVVVGLCDDCGEATMDLSKDAYDAIAYEDAGRVKVGYSWI</sequence>
<proteinExistence type="predicted"/>
<dbReference type="InterPro" id="IPR036908">
    <property type="entry name" value="RlpA-like_sf"/>
</dbReference>
<protein>
    <recommendedName>
        <fullName evidence="2">RlpA-like protein double-psi beta-barrel domain-containing protein</fullName>
    </recommendedName>
</protein>
<name>A0AAP0G513_9ASPA</name>
<organism evidence="3 4">
    <name type="scientific">Platanthera zijinensis</name>
    <dbReference type="NCBI Taxonomy" id="2320716"/>
    <lineage>
        <taxon>Eukaryota</taxon>
        <taxon>Viridiplantae</taxon>
        <taxon>Streptophyta</taxon>
        <taxon>Embryophyta</taxon>
        <taxon>Tracheophyta</taxon>
        <taxon>Spermatophyta</taxon>
        <taxon>Magnoliopsida</taxon>
        <taxon>Liliopsida</taxon>
        <taxon>Asparagales</taxon>
        <taxon>Orchidaceae</taxon>
        <taxon>Orchidoideae</taxon>
        <taxon>Orchideae</taxon>
        <taxon>Orchidinae</taxon>
        <taxon>Platanthera</taxon>
    </lineage>
</organism>
<feature type="chain" id="PRO_5043015735" description="RlpA-like protein double-psi beta-barrel domain-containing protein" evidence="1">
    <location>
        <begin position="26"/>
        <end position="136"/>
    </location>
</feature>
<evidence type="ECO:0000259" key="2">
    <source>
        <dbReference type="Pfam" id="PF03330"/>
    </source>
</evidence>
<accession>A0AAP0G513</accession>
<keyword evidence="4" id="KW-1185">Reference proteome</keyword>
<dbReference type="PANTHER" id="PTHR47295">
    <property type="entry name" value="EG45-LIKE DOMAIN CONTAINING PROTEIN 1-RELATED"/>
    <property type="match status" value="1"/>
</dbReference>
<dbReference type="Gene3D" id="2.40.40.10">
    <property type="entry name" value="RlpA-like domain"/>
    <property type="match status" value="1"/>
</dbReference>
<keyword evidence="1" id="KW-0732">Signal</keyword>
<dbReference type="Proteomes" id="UP001418222">
    <property type="component" value="Unassembled WGS sequence"/>
</dbReference>
<feature type="domain" description="RlpA-like protein double-psi beta-barrel" evidence="2">
    <location>
        <begin position="65"/>
        <end position="133"/>
    </location>
</feature>
<dbReference type="EMBL" id="JBBWWQ010000010">
    <property type="protein sequence ID" value="KAK8937137.1"/>
    <property type="molecule type" value="Genomic_DNA"/>
</dbReference>
<dbReference type="Pfam" id="PF03330">
    <property type="entry name" value="DPBB_1"/>
    <property type="match status" value="1"/>
</dbReference>
<evidence type="ECO:0000313" key="4">
    <source>
        <dbReference type="Proteomes" id="UP001418222"/>
    </source>
</evidence>
<dbReference type="AlphaFoldDB" id="A0AAP0G513"/>
<dbReference type="SUPFAM" id="SSF50685">
    <property type="entry name" value="Barwin-like endoglucanases"/>
    <property type="match status" value="1"/>
</dbReference>
<reference evidence="3 4" key="1">
    <citation type="journal article" date="2022" name="Nat. Plants">
        <title>Genomes of leafy and leafless Platanthera orchids illuminate the evolution of mycoheterotrophy.</title>
        <authorList>
            <person name="Li M.H."/>
            <person name="Liu K.W."/>
            <person name="Li Z."/>
            <person name="Lu H.C."/>
            <person name="Ye Q.L."/>
            <person name="Zhang D."/>
            <person name="Wang J.Y."/>
            <person name="Li Y.F."/>
            <person name="Zhong Z.M."/>
            <person name="Liu X."/>
            <person name="Yu X."/>
            <person name="Liu D.K."/>
            <person name="Tu X.D."/>
            <person name="Liu B."/>
            <person name="Hao Y."/>
            <person name="Liao X.Y."/>
            <person name="Jiang Y.T."/>
            <person name="Sun W.H."/>
            <person name="Chen J."/>
            <person name="Chen Y.Q."/>
            <person name="Ai Y."/>
            <person name="Zhai J.W."/>
            <person name="Wu S.S."/>
            <person name="Zhou Z."/>
            <person name="Hsiao Y.Y."/>
            <person name="Wu W.L."/>
            <person name="Chen Y.Y."/>
            <person name="Lin Y.F."/>
            <person name="Hsu J.L."/>
            <person name="Li C.Y."/>
            <person name="Wang Z.W."/>
            <person name="Zhao X."/>
            <person name="Zhong W.Y."/>
            <person name="Ma X.K."/>
            <person name="Ma L."/>
            <person name="Huang J."/>
            <person name="Chen G.Z."/>
            <person name="Huang M.Z."/>
            <person name="Huang L."/>
            <person name="Peng D.H."/>
            <person name="Luo Y.B."/>
            <person name="Zou S.Q."/>
            <person name="Chen S.P."/>
            <person name="Lan S."/>
            <person name="Tsai W.C."/>
            <person name="Van de Peer Y."/>
            <person name="Liu Z.J."/>
        </authorList>
    </citation>
    <scope>NUCLEOTIDE SEQUENCE [LARGE SCALE GENOMIC DNA]</scope>
    <source>
        <strain evidence="3">Lor287</strain>
    </source>
</reference>
<dbReference type="InterPro" id="IPR009009">
    <property type="entry name" value="RlpA-like_DPBB"/>
</dbReference>
<dbReference type="PANTHER" id="PTHR47295:SF5">
    <property type="entry name" value="EG45-LIKE DOMAIN CONTAINING PROTEIN 2"/>
    <property type="match status" value="1"/>
</dbReference>
<comment type="caution">
    <text evidence="3">The sequence shown here is derived from an EMBL/GenBank/DDBJ whole genome shotgun (WGS) entry which is preliminary data.</text>
</comment>
<feature type="signal peptide" evidence="1">
    <location>
        <begin position="1"/>
        <end position="25"/>
    </location>
</feature>
<gene>
    <name evidence="3" type="ORF">KSP39_PZI011925</name>
</gene>
<dbReference type="GO" id="GO:0048046">
    <property type="term" value="C:apoplast"/>
    <property type="evidence" value="ECO:0007669"/>
    <property type="project" value="InterPro"/>
</dbReference>
<evidence type="ECO:0000256" key="1">
    <source>
        <dbReference type="SAM" id="SignalP"/>
    </source>
</evidence>
<dbReference type="PROSITE" id="PS51257">
    <property type="entry name" value="PROKAR_LIPOPROTEIN"/>
    <property type="match status" value="1"/>
</dbReference>